<dbReference type="AlphaFoldDB" id="A0A519BE96"/>
<dbReference type="EMBL" id="SGBC01000004">
    <property type="protein sequence ID" value="RZD15585.1"/>
    <property type="molecule type" value="Genomic_DNA"/>
</dbReference>
<comment type="caution">
    <text evidence="1">The sequence shown here is derived from an EMBL/GenBank/DDBJ whole genome shotgun (WGS) entry which is preliminary data.</text>
</comment>
<accession>A0A519BE96</accession>
<evidence type="ECO:0008006" key="3">
    <source>
        <dbReference type="Google" id="ProtNLM"/>
    </source>
</evidence>
<reference evidence="1 2" key="1">
    <citation type="journal article" date="2019" name="ISME J.">
        <title>Insights into ecological role of a new deltaproteobacterial order Candidatus Acidulodesulfobacterales by metagenomics and metatranscriptomics.</title>
        <authorList>
            <person name="Tan S."/>
            <person name="Liu J."/>
            <person name="Fang Y."/>
            <person name="Hedlund B.P."/>
            <person name="Lian Z.H."/>
            <person name="Huang L.Y."/>
            <person name="Li J.T."/>
            <person name="Huang L.N."/>
            <person name="Li W.J."/>
            <person name="Jiang H.C."/>
            <person name="Dong H.L."/>
            <person name="Shu W.S."/>
        </authorList>
    </citation>
    <scope>NUCLEOTIDE SEQUENCE [LARGE SCALE GENOMIC DNA]</scope>
    <source>
        <strain evidence="1">AP2</strain>
    </source>
</reference>
<proteinExistence type="predicted"/>
<name>A0A519BE96_ACIG2</name>
<protein>
    <recommendedName>
        <fullName evidence="3">Restriction endonuclease</fullName>
    </recommendedName>
</protein>
<dbReference type="Proteomes" id="UP000316562">
    <property type="component" value="Unassembled WGS sequence"/>
</dbReference>
<gene>
    <name evidence="1" type="ORF">EVJ46_08600</name>
</gene>
<evidence type="ECO:0000313" key="2">
    <source>
        <dbReference type="Proteomes" id="UP000316562"/>
    </source>
</evidence>
<organism evidence="1 2">
    <name type="scientific">Acididesulfobacter guangdongensis</name>
    <dbReference type="NCBI Taxonomy" id="2597225"/>
    <lineage>
        <taxon>Bacteria</taxon>
        <taxon>Deltaproteobacteria</taxon>
        <taxon>Candidatus Acidulodesulfobacterales</taxon>
        <taxon>Candidatus Acididesulfobacter</taxon>
    </lineage>
</organism>
<evidence type="ECO:0000313" key="1">
    <source>
        <dbReference type="EMBL" id="RZD15585.1"/>
    </source>
</evidence>
<sequence length="219" mass="25750">MMKNIRTGYEWRTSLNDNLEKNTKDIIIDVMHSITAVGSDFEEYPDKYLTESDARCFLFNEFMRNHSFNRVSPTQDNSQSIPLHTEVRWYGNEGKLKYRSDIVIIETADLRTQDKIMKLPSKGFAFNKFNAIIEIKLRRSNGERDGNFIKKIEYDVEKLIEIEKEVADVGNLEYALFIFILDKKNKNGSMYNLINGKFFGIKKKYNPFRDLFICYFASP</sequence>